<dbReference type="GO" id="GO:0019432">
    <property type="term" value="P:triglyceride biosynthetic process"/>
    <property type="evidence" value="ECO:0007669"/>
    <property type="project" value="TreeGrafter"/>
</dbReference>
<feature type="compositionally biased region" description="Acidic residues" evidence="3">
    <location>
        <begin position="815"/>
        <end position="837"/>
    </location>
</feature>
<evidence type="ECO:0000313" key="6">
    <source>
        <dbReference type="Proteomes" id="UP000310066"/>
    </source>
</evidence>
<comment type="similarity">
    <text evidence="1">Belongs to the lipin family.</text>
</comment>
<feature type="domain" description="LNS2/PITP" evidence="4">
    <location>
        <begin position="467"/>
        <end position="671"/>
    </location>
</feature>
<feature type="region of interest" description="Disordered" evidence="3">
    <location>
        <begin position="368"/>
        <end position="422"/>
    </location>
</feature>
<dbReference type="InterPro" id="IPR007651">
    <property type="entry name" value="Lipin_N"/>
</dbReference>
<dbReference type="EMBL" id="NAJP01000027">
    <property type="protein sequence ID" value="TKA41548.1"/>
    <property type="molecule type" value="Genomic_DNA"/>
</dbReference>
<dbReference type="AlphaFoldDB" id="A0A4U0UZ77"/>
<evidence type="ECO:0000256" key="2">
    <source>
        <dbReference type="ARBA" id="ARBA00022553"/>
    </source>
</evidence>
<dbReference type="InterPro" id="IPR057124">
    <property type="entry name" value="Ned1-like_M"/>
</dbReference>
<evidence type="ECO:0000259" key="4">
    <source>
        <dbReference type="SMART" id="SM00775"/>
    </source>
</evidence>
<dbReference type="Pfam" id="PF08235">
    <property type="entry name" value="LNS2"/>
    <property type="match status" value="2"/>
</dbReference>
<dbReference type="OrthoDB" id="4567at2759"/>
<evidence type="ECO:0000256" key="1">
    <source>
        <dbReference type="ARBA" id="ARBA00005476"/>
    </source>
</evidence>
<name>A0A4U0UZ77_9PEZI</name>
<dbReference type="InterPro" id="IPR026058">
    <property type="entry name" value="LIPIN"/>
</dbReference>
<reference evidence="5 6" key="1">
    <citation type="submission" date="2017-03" db="EMBL/GenBank/DDBJ databases">
        <title>Genomes of endolithic fungi from Antarctica.</title>
        <authorList>
            <person name="Coleine C."/>
            <person name="Masonjones S."/>
            <person name="Stajich J.E."/>
        </authorList>
    </citation>
    <scope>NUCLEOTIDE SEQUENCE [LARGE SCALE GENOMIC DNA]</scope>
    <source>
        <strain evidence="5 6">CCFEE 5311</strain>
    </source>
</reference>
<sequence length="942" mass="101779">MQYVRSISGSLSSTWNSINPATLSGAIDVIVVEQEDGSLACSPFHIRFGKFSLLRPYEKKVEFRVNGERVDYPMKLGEGGEAFFVFETTNSVPEQLRTSPLVSPVTSPELKPLDVPQLELAPPSALEPEPLELDKGMGGPDSSGSTQRPHSKSTSEGIPIPTDKRKAQSDVARLSPLAHVPVGDPIKRPLSAADFSEVKSRLRGTLERTTTDSALPAAKAAISASYGSSQPFSNTLHRPRSPLRARTDRSTSPPSITNEEARNRAMNLSKKLWTSNINNQVTDSGDLMLDMTGFKSSDGEALHAEVIARQLLSEEIDGPYDIGALIGADEKGNVWIYSSEEAKEAAARKAANTLGACTPGGIYSSSDAISDPGYHSDDTRSESNVSLTTSHIRRDSDSALGMTSGPSSPGTSPTSGDPNKNYAKTLRLTSDQLKTMDLKPGANSMAFTVNRATCHATLWSWHHSVPIVISDIDGTITKSDVLGHVLNSIGRDWTHQGVAKLYTEISANGYNFLYLTSRSVGQADTTRAYLKGVVQDGGYKLPGGPVILSPDRTIAALRREVYLRKPEIFKMACLRDVMALFTGHGGATNVHESQEAGLHVPIALSTPGPIPTTPSSISAPSPHPHHHRKPAPSPFYAGFGNRLTDALSYRSVNIPSTRIFTINSNSEVSLDLLSLNTYKTAYGGMREIVDHYFPHVGLGVQGGGEEFTDFNFWRERPLGVEELRGSESESEGDDALEAGLPRGQKAVVVGGLERTDTVVTGGSVLSEDEGEVGEEGMGESYLSEGARGSLEGSLRESLMGEEEGEDMTESMLREGEEDGDDEFDGDEDAETDDDEEGVIGAGPVTPDLSEMRRLGYEERDAESTPRAALRSALLLRFWEFRKRFWRNTVVDRVFGLGCHDLPKALQKQLYMPGTFGGIDSGFGLGNGRFCEASGVPRNVYSI</sequence>
<dbReference type="InterPro" id="IPR031315">
    <property type="entry name" value="LNS2/PITP"/>
</dbReference>
<dbReference type="STRING" id="329885.A0A4U0UZ77"/>
<keyword evidence="2" id="KW-0597">Phosphoprotein</keyword>
<comment type="caution">
    <text evidence="5">The sequence shown here is derived from an EMBL/GenBank/DDBJ whole genome shotgun (WGS) entry which is preliminary data.</text>
</comment>
<dbReference type="Pfam" id="PF04571">
    <property type="entry name" value="Lipin_N"/>
    <property type="match status" value="1"/>
</dbReference>
<evidence type="ECO:0000313" key="5">
    <source>
        <dbReference type="EMBL" id="TKA41548.1"/>
    </source>
</evidence>
<dbReference type="PANTHER" id="PTHR12181:SF12">
    <property type="entry name" value="PHOSPHATIDATE PHOSPHATASE"/>
    <property type="match status" value="1"/>
</dbReference>
<dbReference type="PANTHER" id="PTHR12181">
    <property type="entry name" value="LIPIN"/>
    <property type="match status" value="1"/>
</dbReference>
<dbReference type="GO" id="GO:0005634">
    <property type="term" value="C:nucleus"/>
    <property type="evidence" value="ECO:0007669"/>
    <property type="project" value="TreeGrafter"/>
</dbReference>
<dbReference type="Proteomes" id="UP000310066">
    <property type="component" value="Unassembled WGS sequence"/>
</dbReference>
<protein>
    <recommendedName>
        <fullName evidence="4">LNS2/PITP domain-containing protein</fullName>
    </recommendedName>
</protein>
<gene>
    <name evidence="5" type="ORF">B0A54_06436</name>
</gene>
<dbReference type="SMART" id="SM00775">
    <property type="entry name" value="LNS2"/>
    <property type="match status" value="1"/>
</dbReference>
<dbReference type="GO" id="GO:0009062">
    <property type="term" value="P:fatty acid catabolic process"/>
    <property type="evidence" value="ECO:0007669"/>
    <property type="project" value="TreeGrafter"/>
</dbReference>
<dbReference type="FunFam" id="3.40.50.1000:FF:000063">
    <property type="entry name" value="Nuclear elongation and deformation protein"/>
    <property type="match status" value="1"/>
</dbReference>
<feature type="compositionally biased region" description="Low complexity" evidence="3">
    <location>
        <begin position="403"/>
        <end position="416"/>
    </location>
</feature>
<feature type="region of interest" description="Disordered" evidence="3">
    <location>
        <begin position="609"/>
        <end position="634"/>
    </location>
</feature>
<dbReference type="InterPro" id="IPR013209">
    <property type="entry name" value="LNS2"/>
</dbReference>
<feature type="region of interest" description="Disordered" evidence="3">
    <location>
        <begin position="224"/>
        <end position="263"/>
    </location>
</feature>
<feature type="region of interest" description="Disordered" evidence="3">
    <location>
        <begin position="127"/>
        <end position="188"/>
    </location>
</feature>
<dbReference type="SUPFAM" id="SSF56784">
    <property type="entry name" value="HAD-like"/>
    <property type="match status" value="1"/>
</dbReference>
<dbReference type="InterPro" id="IPR036412">
    <property type="entry name" value="HAD-like_sf"/>
</dbReference>
<dbReference type="Pfam" id="PF24565">
    <property type="entry name" value="Ned1_M"/>
    <property type="match status" value="1"/>
</dbReference>
<dbReference type="GO" id="GO:0008195">
    <property type="term" value="F:phosphatidate phosphatase activity"/>
    <property type="evidence" value="ECO:0007669"/>
    <property type="project" value="TreeGrafter"/>
</dbReference>
<feature type="compositionally biased region" description="Acidic residues" evidence="3">
    <location>
        <begin position="766"/>
        <end position="777"/>
    </location>
</feature>
<accession>A0A4U0UZ77</accession>
<feature type="compositionally biased region" description="Acidic residues" evidence="3">
    <location>
        <begin position="799"/>
        <end position="808"/>
    </location>
</feature>
<feature type="region of interest" description="Disordered" evidence="3">
    <location>
        <begin position="765"/>
        <end position="847"/>
    </location>
</feature>
<proteinExistence type="inferred from homology"/>
<organism evidence="5 6">
    <name type="scientific">Friedmanniomyces endolithicus</name>
    <dbReference type="NCBI Taxonomy" id="329885"/>
    <lineage>
        <taxon>Eukaryota</taxon>
        <taxon>Fungi</taxon>
        <taxon>Dikarya</taxon>
        <taxon>Ascomycota</taxon>
        <taxon>Pezizomycotina</taxon>
        <taxon>Dothideomycetes</taxon>
        <taxon>Dothideomycetidae</taxon>
        <taxon>Mycosphaerellales</taxon>
        <taxon>Teratosphaeriaceae</taxon>
        <taxon>Friedmanniomyces</taxon>
    </lineage>
</organism>
<evidence type="ECO:0000256" key="3">
    <source>
        <dbReference type="SAM" id="MobiDB-lite"/>
    </source>
</evidence>
<feature type="compositionally biased region" description="Polar residues" evidence="3">
    <location>
        <begin position="142"/>
        <end position="156"/>
    </location>
</feature>